<feature type="domain" description="Lipase" evidence="5">
    <location>
        <begin position="97"/>
        <end position="331"/>
    </location>
</feature>
<keyword evidence="7" id="KW-1185">Reference proteome</keyword>
<dbReference type="Proteomes" id="UP000005408">
    <property type="component" value="Unassembled WGS sequence"/>
</dbReference>
<proteinExistence type="inferred from homology"/>
<evidence type="ECO:0000256" key="4">
    <source>
        <dbReference type="RuleBase" id="RU004262"/>
    </source>
</evidence>
<evidence type="ECO:0000259" key="5">
    <source>
        <dbReference type="Pfam" id="PF00151"/>
    </source>
</evidence>
<sequence>MGGRHSYHCSNGAGVVFSIYFVVCAGAGKREAPSDVLTLRSENGMVNATSLCFAILAVKMCMTKRFDKRPESPRDMGLKSIWFEGAEGIKVQTNLPDKFDKTKETDVIIHGYLVDTSLPEIRDLAGMLKQKGNNVLMIDWGKGAGENYRQSASNVQTVGAYVYMILVKNKIPWDKVHLIGQGLGAHAAAEAGKLAKGKINRITGLDPASPLFEDTEFGISKESAKFVDIIHTDARPFGYGMKKPCGHLDVYVNGGRRQPGCTYNPKKPVRIHDLKRATFGKACGHLKAVAYYVESARDNCKLRACECTWKKFLASKCSRDKCVYWGYDLTEDSGTYYGVTATAFPYCRTDGSE</sequence>
<dbReference type="SUPFAM" id="SSF53474">
    <property type="entry name" value="alpha/beta-Hydrolases"/>
    <property type="match status" value="1"/>
</dbReference>
<dbReference type="AlphaFoldDB" id="A0A8W8J5H1"/>
<evidence type="ECO:0000313" key="7">
    <source>
        <dbReference type="Proteomes" id="UP000005408"/>
    </source>
</evidence>
<dbReference type="InterPro" id="IPR013818">
    <property type="entry name" value="Lipase"/>
</dbReference>
<accession>A0A8W8J5H1</accession>
<reference evidence="6" key="1">
    <citation type="submission" date="2022-08" db="UniProtKB">
        <authorList>
            <consortium name="EnsemblMetazoa"/>
        </authorList>
    </citation>
    <scope>IDENTIFICATION</scope>
    <source>
        <strain evidence="6">05x7-T-G4-1.051#20</strain>
    </source>
</reference>
<evidence type="ECO:0000256" key="2">
    <source>
        <dbReference type="ARBA" id="ARBA00010701"/>
    </source>
</evidence>
<comment type="subcellular location">
    <subcellularLocation>
        <location evidence="1">Secreted</location>
    </subcellularLocation>
</comment>
<dbReference type="Gene3D" id="3.40.50.1820">
    <property type="entry name" value="alpha/beta hydrolase"/>
    <property type="match status" value="1"/>
</dbReference>
<dbReference type="InterPro" id="IPR029058">
    <property type="entry name" value="AB_hydrolase_fold"/>
</dbReference>
<evidence type="ECO:0000313" key="6">
    <source>
        <dbReference type="EnsemblMetazoa" id="G17329.12:cds"/>
    </source>
</evidence>
<dbReference type="GO" id="GO:0017171">
    <property type="term" value="F:serine hydrolase activity"/>
    <property type="evidence" value="ECO:0007669"/>
    <property type="project" value="TreeGrafter"/>
</dbReference>
<keyword evidence="3" id="KW-0964">Secreted</keyword>
<protein>
    <recommendedName>
        <fullName evidence="5">Lipase domain-containing protein</fullName>
    </recommendedName>
</protein>
<dbReference type="InterPro" id="IPR000734">
    <property type="entry name" value="TAG_lipase"/>
</dbReference>
<dbReference type="PANTHER" id="PTHR11610:SF173">
    <property type="entry name" value="LIPASE DOMAIN-CONTAINING PROTEIN-RELATED"/>
    <property type="match status" value="1"/>
</dbReference>
<comment type="similarity">
    <text evidence="2 4">Belongs to the AB hydrolase superfamily. Lipase family.</text>
</comment>
<dbReference type="GO" id="GO:0005615">
    <property type="term" value="C:extracellular space"/>
    <property type="evidence" value="ECO:0007669"/>
    <property type="project" value="TreeGrafter"/>
</dbReference>
<evidence type="ECO:0000256" key="1">
    <source>
        <dbReference type="ARBA" id="ARBA00004613"/>
    </source>
</evidence>
<dbReference type="GO" id="GO:0016298">
    <property type="term" value="F:lipase activity"/>
    <property type="evidence" value="ECO:0007669"/>
    <property type="project" value="InterPro"/>
</dbReference>
<dbReference type="PRINTS" id="PR00821">
    <property type="entry name" value="TAGLIPASE"/>
</dbReference>
<name>A0A8W8J5H1_MAGGI</name>
<evidence type="ECO:0000256" key="3">
    <source>
        <dbReference type="ARBA" id="ARBA00022525"/>
    </source>
</evidence>
<dbReference type="Pfam" id="PF00151">
    <property type="entry name" value="Lipase"/>
    <property type="match status" value="1"/>
</dbReference>
<dbReference type="EnsemblMetazoa" id="G17329.12">
    <property type="protein sequence ID" value="G17329.12:cds"/>
    <property type="gene ID" value="G17329"/>
</dbReference>
<dbReference type="PANTHER" id="PTHR11610">
    <property type="entry name" value="LIPASE"/>
    <property type="match status" value="1"/>
</dbReference>
<dbReference type="GO" id="GO:0016042">
    <property type="term" value="P:lipid catabolic process"/>
    <property type="evidence" value="ECO:0007669"/>
    <property type="project" value="TreeGrafter"/>
</dbReference>
<organism evidence="6 7">
    <name type="scientific">Magallana gigas</name>
    <name type="common">Pacific oyster</name>
    <name type="synonym">Crassostrea gigas</name>
    <dbReference type="NCBI Taxonomy" id="29159"/>
    <lineage>
        <taxon>Eukaryota</taxon>
        <taxon>Metazoa</taxon>
        <taxon>Spiralia</taxon>
        <taxon>Lophotrochozoa</taxon>
        <taxon>Mollusca</taxon>
        <taxon>Bivalvia</taxon>
        <taxon>Autobranchia</taxon>
        <taxon>Pteriomorphia</taxon>
        <taxon>Ostreida</taxon>
        <taxon>Ostreoidea</taxon>
        <taxon>Ostreidae</taxon>
        <taxon>Magallana</taxon>
    </lineage>
</organism>